<dbReference type="AlphaFoldDB" id="A0A4P8L4R3"/>
<dbReference type="InterPro" id="IPR029026">
    <property type="entry name" value="tRNA_m1G_MTases_N"/>
</dbReference>
<dbReference type="GO" id="GO:0003723">
    <property type="term" value="F:RNA binding"/>
    <property type="evidence" value="ECO:0007669"/>
    <property type="project" value="InterPro"/>
</dbReference>
<reference evidence="9 10" key="1">
    <citation type="submission" date="2019-05" db="EMBL/GenBank/DDBJ databases">
        <title>The Complete Genome Sequence of the n-alkane-degrading Desulfoglaeba alkanexedens ALDC reveals multiple alkylsuccinate synthase gene clusters.</title>
        <authorList>
            <person name="Callaghan A.V."/>
            <person name="Davidova I.A."/>
            <person name="Duncan K.E."/>
            <person name="Morris B."/>
            <person name="McInerney M.J."/>
        </authorList>
    </citation>
    <scope>NUCLEOTIDE SEQUENCE [LARGE SCALE GENOMIC DNA]</scope>
    <source>
        <strain evidence="9 10">ALDC</strain>
    </source>
</reference>
<evidence type="ECO:0000256" key="4">
    <source>
        <dbReference type="ARBA" id="ARBA00022691"/>
    </source>
</evidence>
<comment type="function">
    <text evidence="6">Could methylate the ribose at the nucleotide 34 wobble position in tRNA.</text>
</comment>
<name>A0A4P8L4R3_9BACT</name>
<evidence type="ECO:0000256" key="2">
    <source>
        <dbReference type="ARBA" id="ARBA00022603"/>
    </source>
</evidence>
<dbReference type="KEGG" id="dax:FDQ92_12940"/>
<comment type="caution">
    <text evidence="6">Lacks conserved residue(s) required for the propagation of feature annotation.</text>
</comment>
<feature type="binding site" evidence="6">
    <location>
        <position position="182"/>
    </location>
    <ligand>
        <name>S-adenosyl-L-methionine</name>
        <dbReference type="ChEBI" id="CHEBI:59789"/>
    </ligand>
</feature>
<dbReference type="EC" id="2.1.1.207" evidence="6"/>
<feature type="compositionally biased region" description="Basic and acidic residues" evidence="7">
    <location>
        <begin position="216"/>
        <end position="228"/>
    </location>
</feature>
<dbReference type="CDD" id="cd18094">
    <property type="entry name" value="SpoU-like_TrmL"/>
    <property type="match status" value="1"/>
</dbReference>
<reference evidence="9 10" key="2">
    <citation type="submission" date="2019-05" db="EMBL/GenBank/DDBJ databases">
        <authorList>
            <person name="Suflita J.M."/>
            <person name="Marks C.R."/>
        </authorList>
    </citation>
    <scope>NUCLEOTIDE SEQUENCE [LARGE SCALE GENOMIC DNA]</scope>
    <source>
        <strain evidence="9 10">ALDC</strain>
    </source>
</reference>
<comment type="catalytic activity">
    <reaction evidence="6">
        <text>5-carboxymethylaminomethyluridine(34) in tRNA(Leu) + S-adenosyl-L-methionine = 5-carboxymethylaminomethyl-2'-O-methyluridine(34) in tRNA(Leu) + S-adenosyl-L-homocysteine + H(+)</text>
        <dbReference type="Rhea" id="RHEA:43088"/>
        <dbReference type="Rhea" id="RHEA-COMP:10333"/>
        <dbReference type="Rhea" id="RHEA-COMP:10334"/>
        <dbReference type="ChEBI" id="CHEBI:15378"/>
        <dbReference type="ChEBI" id="CHEBI:57856"/>
        <dbReference type="ChEBI" id="CHEBI:59789"/>
        <dbReference type="ChEBI" id="CHEBI:74508"/>
        <dbReference type="ChEBI" id="CHEBI:74511"/>
        <dbReference type="EC" id="2.1.1.207"/>
    </reaction>
</comment>
<dbReference type="GO" id="GO:0141098">
    <property type="term" value="F:tRNA (cytidine(34)-2'-O)-methyltransferase activity"/>
    <property type="evidence" value="ECO:0007669"/>
    <property type="project" value="RHEA"/>
</dbReference>
<dbReference type="Proteomes" id="UP000298602">
    <property type="component" value="Chromosome"/>
</dbReference>
<evidence type="ECO:0000313" key="9">
    <source>
        <dbReference type="EMBL" id="QCQ22996.1"/>
    </source>
</evidence>
<feature type="domain" description="tRNA/rRNA methyltransferase SpoU type" evidence="8">
    <location>
        <begin position="54"/>
        <end position="194"/>
    </location>
</feature>
<sequence>MPTITTATFTWWKKTTPRTSCGRFGPCREVPAVAGPEIPSNSLQLTELAGRPPVQVAIVEPEIPQNTGNVARTCAATHTPLHLIEPLGFRLTDRYLKRAGLDYWPHVDLTVYPDLESFRRRLSGCRFVYFSTHGTRVFHDFRFHPGDCLVFGSETRGLPPGLLRTEPRHVLTLPIDRSRVRSLNLATAVGVALFEALRQMPCAHRPLADPAVTRLPPDEEPRENLGAR</sequence>
<dbReference type="GO" id="GO:0005737">
    <property type="term" value="C:cytoplasm"/>
    <property type="evidence" value="ECO:0007669"/>
    <property type="project" value="UniProtKB-SubCell"/>
</dbReference>
<keyword evidence="3 6" id="KW-0808">Transferase</keyword>
<evidence type="ECO:0000256" key="1">
    <source>
        <dbReference type="ARBA" id="ARBA00022490"/>
    </source>
</evidence>
<accession>A0A4P8L4R3</accession>
<gene>
    <name evidence="9" type="ORF">FDQ92_12940</name>
</gene>
<dbReference type="InterPro" id="IPR001537">
    <property type="entry name" value="SpoU_MeTrfase"/>
</dbReference>
<proteinExistence type="inferred from homology"/>
<dbReference type="PANTHER" id="PTHR42971:SF1">
    <property type="entry name" value="TRNA (CYTIDINE(34)-2'-O)-METHYLTRANSFERASE"/>
    <property type="match status" value="1"/>
</dbReference>
<dbReference type="PANTHER" id="PTHR42971">
    <property type="entry name" value="TRNA (CYTIDINE(34)-2'-O)-METHYLTRANSFERASE"/>
    <property type="match status" value="1"/>
</dbReference>
<comment type="similarity">
    <text evidence="6">Belongs to the class IV-like SAM-binding methyltransferase superfamily. RNA methyltransferase TrmH family. TrmL subfamily.</text>
</comment>
<keyword evidence="10" id="KW-1185">Reference proteome</keyword>
<dbReference type="Pfam" id="PF00588">
    <property type="entry name" value="SpoU_methylase"/>
    <property type="match status" value="1"/>
</dbReference>
<keyword evidence="5 6" id="KW-0819">tRNA processing</keyword>
<feature type="binding site" evidence="6">
    <location>
        <position position="173"/>
    </location>
    <ligand>
        <name>S-adenosyl-L-methionine</name>
        <dbReference type="ChEBI" id="CHEBI:59789"/>
    </ligand>
</feature>
<feature type="binding site" evidence="6">
    <location>
        <position position="152"/>
    </location>
    <ligand>
        <name>S-adenosyl-L-methionine</name>
        <dbReference type="ChEBI" id="CHEBI:59789"/>
    </ligand>
</feature>
<dbReference type="SUPFAM" id="SSF75217">
    <property type="entry name" value="alpha/beta knot"/>
    <property type="match status" value="1"/>
</dbReference>
<feature type="region of interest" description="Disordered" evidence="7">
    <location>
        <begin position="208"/>
        <end position="228"/>
    </location>
</feature>
<evidence type="ECO:0000256" key="3">
    <source>
        <dbReference type="ARBA" id="ARBA00022679"/>
    </source>
</evidence>
<evidence type="ECO:0000259" key="8">
    <source>
        <dbReference type="Pfam" id="PF00588"/>
    </source>
</evidence>
<evidence type="ECO:0000256" key="7">
    <source>
        <dbReference type="SAM" id="MobiDB-lite"/>
    </source>
</evidence>
<evidence type="ECO:0000313" key="10">
    <source>
        <dbReference type="Proteomes" id="UP000298602"/>
    </source>
</evidence>
<comment type="catalytic activity">
    <reaction evidence="6">
        <text>cytidine(34) in tRNA + S-adenosyl-L-methionine = 2'-O-methylcytidine(34) in tRNA + S-adenosyl-L-homocysteine + H(+)</text>
        <dbReference type="Rhea" id="RHEA:43084"/>
        <dbReference type="Rhea" id="RHEA-COMP:10331"/>
        <dbReference type="Rhea" id="RHEA-COMP:10332"/>
        <dbReference type="ChEBI" id="CHEBI:15378"/>
        <dbReference type="ChEBI" id="CHEBI:57856"/>
        <dbReference type="ChEBI" id="CHEBI:59789"/>
        <dbReference type="ChEBI" id="CHEBI:74495"/>
        <dbReference type="ChEBI" id="CHEBI:82748"/>
        <dbReference type="EC" id="2.1.1.207"/>
    </reaction>
</comment>
<dbReference type="EMBL" id="CP040098">
    <property type="protein sequence ID" value="QCQ22996.1"/>
    <property type="molecule type" value="Genomic_DNA"/>
</dbReference>
<dbReference type="GO" id="GO:0141102">
    <property type="term" value="F:tRNA (5-carboxymethylaminomethyluridine(34)-2'-O)-methyltransferase activity"/>
    <property type="evidence" value="ECO:0007669"/>
    <property type="project" value="RHEA"/>
</dbReference>
<evidence type="ECO:0000256" key="6">
    <source>
        <dbReference type="HAMAP-Rule" id="MF_01885"/>
    </source>
</evidence>
<keyword evidence="2 6" id="KW-0489">Methyltransferase</keyword>
<dbReference type="HAMAP" id="MF_01885">
    <property type="entry name" value="tRNA_methyltr_TrmL"/>
    <property type="match status" value="1"/>
</dbReference>
<dbReference type="InterPro" id="IPR016914">
    <property type="entry name" value="TrmL"/>
</dbReference>
<dbReference type="Gene3D" id="3.40.1280.10">
    <property type="match status" value="1"/>
</dbReference>
<dbReference type="GO" id="GO:0002130">
    <property type="term" value="P:wobble position ribose methylation"/>
    <property type="evidence" value="ECO:0007669"/>
    <property type="project" value="TreeGrafter"/>
</dbReference>
<comment type="subcellular location">
    <subcellularLocation>
        <location evidence="6">Cytoplasm</location>
    </subcellularLocation>
</comment>
<keyword evidence="1 6" id="KW-0963">Cytoplasm</keyword>
<keyword evidence="4 6" id="KW-0949">S-adenosyl-L-methionine</keyword>
<evidence type="ECO:0000256" key="5">
    <source>
        <dbReference type="ARBA" id="ARBA00022694"/>
    </source>
</evidence>
<dbReference type="OrthoDB" id="9789043at2"/>
<organism evidence="9 10">
    <name type="scientific">Desulfoglaeba alkanexedens ALDC</name>
    <dbReference type="NCBI Taxonomy" id="980445"/>
    <lineage>
        <taxon>Bacteria</taxon>
        <taxon>Pseudomonadati</taxon>
        <taxon>Thermodesulfobacteriota</taxon>
        <taxon>Syntrophobacteria</taxon>
        <taxon>Syntrophobacterales</taxon>
        <taxon>Syntrophobacteraceae</taxon>
        <taxon>Desulfoglaeba</taxon>
    </lineage>
</organism>
<protein>
    <recommendedName>
        <fullName evidence="6">Putative tRNA (cytidine(34)-2'-O)-methyltransferase</fullName>
        <ecNumber evidence="6">2.1.1.207</ecNumber>
    </recommendedName>
    <alternativeName>
        <fullName evidence="6">tRNA (cytidine/uridine-2'-O-)-methyltransferase</fullName>
    </alternativeName>
</protein>
<dbReference type="InterPro" id="IPR029028">
    <property type="entry name" value="Alpha/beta_knot_MTases"/>
</dbReference>